<dbReference type="PROSITE" id="PS50893">
    <property type="entry name" value="ABC_TRANSPORTER_2"/>
    <property type="match status" value="1"/>
</dbReference>
<dbReference type="GeneID" id="31359655"/>
<dbReference type="Proteomes" id="UP000001396">
    <property type="component" value="Unassembled WGS sequence"/>
</dbReference>
<comment type="caution">
    <text evidence="10">The sequence shown here is derived from an EMBL/GenBank/DDBJ whole genome shotgun (WGS) entry which is preliminary data.</text>
</comment>
<accession>D3B677</accession>
<dbReference type="STRING" id="670386.D3B677"/>
<dbReference type="Gene3D" id="3.40.50.300">
    <property type="entry name" value="P-loop containing nucleotide triphosphate hydrolases"/>
    <property type="match status" value="1"/>
</dbReference>
<evidence type="ECO:0000256" key="7">
    <source>
        <dbReference type="ARBA" id="ARBA00023136"/>
    </source>
</evidence>
<dbReference type="AlphaFoldDB" id="D3B677"/>
<dbReference type="EMBL" id="ADBJ01000017">
    <property type="protein sequence ID" value="EFA83375.1"/>
    <property type="molecule type" value="Genomic_DNA"/>
</dbReference>
<dbReference type="InterPro" id="IPR027417">
    <property type="entry name" value="P-loop_NTPase"/>
</dbReference>
<keyword evidence="6" id="KW-1133">Transmembrane helix</keyword>
<dbReference type="SUPFAM" id="SSF52540">
    <property type="entry name" value="P-loop containing nucleoside triphosphate hydrolases"/>
    <property type="match status" value="1"/>
</dbReference>
<dbReference type="CDD" id="cd03213">
    <property type="entry name" value="ABCG_EPDR"/>
    <property type="match status" value="1"/>
</dbReference>
<dbReference type="GO" id="GO:0016887">
    <property type="term" value="F:ATP hydrolysis activity"/>
    <property type="evidence" value="ECO:0007669"/>
    <property type="project" value="InterPro"/>
</dbReference>
<dbReference type="OMA" id="TAICTIH"/>
<evidence type="ECO:0000256" key="3">
    <source>
        <dbReference type="ARBA" id="ARBA00022692"/>
    </source>
</evidence>
<keyword evidence="7" id="KW-0472">Membrane</keyword>
<dbReference type="PROSITE" id="PS00211">
    <property type="entry name" value="ABC_TRANSPORTER_1"/>
    <property type="match status" value="1"/>
</dbReference>
<keyword evidence="4" id="KW-0547">Nucleotide-binding</keyword>
<evidence type="ECO:0000256" key="8">
    <source>
        <dbReference type="SAM" id="MobiDB-lite"/>
    </source>
</evidence>
<dbReference type="PANTHER" id="PTHR48041">
    <property type="entry name" value="ABC TRANSPORTER G FAMILY MEMBER 28"/>
    <property type="match status" value="1"/>
</dbReference>
<evidence type="ECO:0000256" key="6">
    <source>
        <dbReference type="ARBA" id="ARBA00022989"/>
    </source>
</evidence>
<dbReference type="InParanoid" id="D3B677"/>
<dbReference type="InterPro" id="IPR017871">
    <property type="entry name" value="ABC_transporter-like_CS"/>
</dbReference>
<evidence type="ECO:0000259" key="9">
    <source>
        <dbReference type="PROSITE" id="PS50893"/>
    </source>
</evidence>
<dbReference type="GO" id="GO:0016020">
    <property type="term" value="C:membrane"/>
    <property type="evidence" value="ECO:0007669"/>
    <property type="project" value="UniProtKB-SubCell"/>
</dbReference>
<keyword evidence="11" id="KW-1185">Reference proteome</keyword>
<dbReference type="GO" id="GO:0042626">
    <property type="term" value="F:ATPase-coupled transmembrane transporter activity"/>
    <property type="evidence" value="ECO:0007669"/>
    <property type="project" value="TreeGrafter"/>
</dbReference>
<protein>
    <recommendedName>
        <fullName evidence="9">ABC transporter domain-containing protein</fullName>
    </recommendedName>
</protein>
<gene>
    <name evidence="10" type="ORF">PPL_04168</name>
</gene>
<feature type="domain" description="ABC transporter" evidence="9">
    <location>
        <begin position="91"/>
        <end position="339"/>
    </location>
</feature>
<name>D3B677_HETP5</name>
<dbReference type="GO" id="GO:0005524">
    <property type="term" value="F:ATP binding"/>
    <property type="evidence" value="ECO:0007669"/>
    <property type="project" value="UniProtKB-KW"/>
</dbReference>
<proteinExistence type="predicted"/>
<sequence>MTSINNSTRIMEIINNEANDHKNGADKNYQQQQTPPTLTNSIDRNNIYINNDNESIANPLEISNLENVEIDSLDLERGTVRNNNINRKVTITFKNVSFDLVKKKKQLNIIRDINGTVAPGELVGVFGPSGAGKTTLLDILAKRKTTGEVSGSILINGSTVSHGYKKICSYVTQEDNLLPTLTVQETLRFYADLRLPPTFSSQQKQERIKWVLEKIGLSQKANSKVGGPLPGGVVLRGLSGGEKRRVNIGCGLVTMPSIIILDEPTSGLDSSSAMLVMESLIGLTKIDHVTVVCSIHQPRSEIYHLFSKVLVLGKGRLVYYGSEPVKHFIDLGIPFPLETNPADYILDAVTKLTERGQINQIADSLGEGYTQQVDSYLKIYNESTPPGKENNIFNNTNHSNICMDMIRQFYF</sequence>
<comment type="subcellular location">
    <subcellularLocation>
        <location evidence="1">Membrane</location>
        <topology evidence="1">Multi-pass membrane protein</topology>
    </subcellularLocation>
</comment>
<feature type="region of interest" description="Disordered" evidence="8">
    <location>
        <begin position="18"/>
        <end position="43"/>
    </location>
</feature>
<dbReference type="RefSeq" id="XP_020435492.1">
    <property type="nucleotide sequence ID" value="XM_020575078.1"/>
</dbReference>
<dbReference type="SMART" id="SM00382">
    <property type="entry name" value="AAA"/>
    <property type="match status" value="1"/>
</dbReference>
<dbReference type="InterPro" id="IPR003593">
    <property type="entry name" value="AAA+_ATPase"/>
</dbReference>
<keyword evidence="3" id="KW-0812">Transmembrane</keyword>
<dbReference type="Pfam" id="PF00005">
    <property type="entry name" value="ABC_tran"/>
    <property type="match status" value="1"/>
</dbReference>
<evidence type="ECO:0000256" key="5">
    <source>
        <dbReference type="ARBA" id="ARBA00022840"/>
    </source>
</evidence>
<evidence type="ECO:0000256" key="4">
    <source>
        <dbReference type="ARBA" id="ARBA00022741"/>
    </source>
</evidence>
<evidence type="ECO:0000256" key="1">
    <source>
        <dbReference type="ARBA" id="ARBA00004141"/>
    </source>
</evidence>
<organism evidence="10 11">
    <name type="scientific">Heterostelium pallidum (strain ATCC 26659 / Pp 5 / PN500)</name>
    <name type="common">Cellular slime mold</name>
    <name type="synonym">Polysphondylium pallidum</name>
    <dbReference type="NCBI Taxonomy" id="670386"/>
    <lineage>
        <taxon>Eukaryota</taxon>
        <taxon>Amoebozoa</taxon>
        <taxon>Evosea</taxon>
        <taxon>Eumycetozoa</taxon>
        <taxon>Dictyostelia</taxon>
        <taxon>Acytosteliales</taxon>
        <taxon>Acytosteliaceae</taxon>
        <taxon>Heterostelium</taxon>
    </lineage>
</organism>
<evidence type="ECO:0000313" key="11">
    <source>
        <dbReference type="Proteomes" id="UP000001396"/>
    </source>
</evidence>
<dbReference type="InterPro" id="IPR050352">
    <property type="entry name" value="ABCG_transporters"/>
</dbReference>
<reference evidence="10 11" key="1">
    <citation type="journal article" date="2011" name="Genome Res.">
        <title>Phylogeny-wide analysis of social amoeba genomes highlights ancient origins for complex intercellular communication.</title>
        <authorList>
            <person name="Heidel A.J."/>
            <person name="Lawal H.M."/>
            <person name="Felder M."/>
            <person name="Schilde C."/>
            <person name="Helps N.R."/>
            <person name="Tunggal B."/>
            <person name="Rivero F."/>
            <person name="John U."/>
            <person name="Schleicher M."/>
            <person name="Eichinger L."/>
            <person name="Platzer M."/>
            <person name="Noegel A.A."/>
            <person name="Schaap P."/>
            <person name="Gloeckner G."/>
        </authorList>
    </citation>
    <scope>NUCLEOTIDE SEQUENCE [LARGE SCALE GENOMIC DNA]</scope>
    <source>
        <strain evidence="11">ATCC 26659 / Pp 5 / PN500</strain>
    </source>
</reference>
<feature type="compositionally biased region" description="Polar residues" evidence="8">
    <location>
        <begin position="28"/>
        <end position="39"/>
    </location>
</feature>
<keyword evidence="2" id="KW-0813">Transport</keyword>
<keyword evidence="5" id="KW-0067">ATP-binding</keyword>
<evidence type="ECO:0000313" key="10">
    <source>
        <dbReference type="EMBL" id="EFA83375.1"/>
    </source>
</evidence>
<evidence type="ECO:0000256" key="2">
    <source>
        <dbReference type="ARBA" id="ARBA00022448"/>
    </source>
</evidence>
<dbReference type="PANTHER" id="PTHR48041:SF81">
    <property type="entry name" value="ABC TRANSPORTER G FAMILY MEMBER 22"/>
    <property type="match status" value="1"/>
</dbReference>
<dbReference type="InterPro" id="IPR003439">
    <property type="entry name" value="ABC_transporter-like_ATP-bd"/>
</dbReference>